<evidence type="ECO:0000259" key="16">
    <source>
        <dbReference type="Pfam" id="PF08450"/>
    </source>
</evidence>
<feature type="binding site" evidence="15">
    <location>
        <position position="162"/>
    </location>
    <ligand>
        <name>a divalent metal cation</name>
        <dbReference type="ChEBI" id="CHEBI:60240"/>
    </ligand>
</feature>
<evidence type="ECO:0000256" key="12">
    <source>
        <dbReference type="ARBA" id="ARBA00022837"/>
    </source>
</evidence>
<dbReference type="InterPro" id="IPR011042">
    <property type="entry name" value="6-blade_b-propeller_TolB-like"/>
</dbReference>
<comment type="cofactor">
    <cofactor evidence="4">
        <name>Mg(2+)</name>
        <dbReference type="ChEBI" id="CHEBI:18420"/>
    </cofactor>
</comment>
<accession>A0AAE1F1Z9</accession>
<keyword evidence="12" id="KW-0106">Calcium</keyword>
<dbReference type="AlphaFoldDB" id="A0AAE1F1Z9"/>
<evidence type="ECO:0000256" key="2">
    <source>
        <dbReference type="ARBA" id="ARBA00001913"/>
    </source>
</evidence>
<comment type="similarity">
    <text evidence="6">Belongs to the SMP-30/CGR1 family.</text>
</comment>
<proteinExistence type="inferred from homology"/>
<evidence type="ECO:0000256" key="15">
    <source>
        <dbReference type="PIRSR" id="PIRSR605511-2"/>
    </source>
</evidence>
<dbReference type="EMBL" id="JAWQEG010003569">
    <property type="protein sequence ID" value="KAK3865516.1"/>
    <property type="molecule type" value="Genomic_DNA"/>
</dbReference>
<comment type="cofactor">
    <cofactor evidence="2">
        <name>Ca(2+)</name>
        <dbReference type="ChEBI" id="CHEBI:29108"/>
    </cofactor>
</comment>
<comment type="cofactor">
    <cofactor evidence="3">
        <name>Mn(2+)</name>
        <dbReference type="ChEBI" id="CHEBI:29035"/>
    </cofactor>
</comment>
<evidence type="ECO:0000256" key="10">
    <source>
        <dbReference type="ARBA" id="ARBA00022723"/>
    </source>
</evidence>
<keyword evidence="11" id="KW-0378">Hydrolase</keyword>
<keyword evidence="18" id="KW-1185">Reference proteome</keyword>
<feature type="domain" description="SMP-30/Gluconolactonase/LRE-like region" evidence="16">
    <location>
        <begin position="15"/>
        <end position="274"/>
    </location>
</feature>
<evidence type="ECO:0000313" key="17">
    <source>
        <dbReference type="EMBL" id="KAK3865516.1"/>
    </source>
</evidence>
<feature type="binding site" evidence="15">
    <location>
        <position position="215"/>
    </location>
    <ligand>
        <name>a divalent metal cation</name>
        <dbReference type="ChEBI" id="CHEBI:60240"/>
    </ligand>
</feature>
<sequence length="318" mass="34760">MASVKVEAVTSPVTLGEGPHWNQREQALYYVDIFNQNVHRYHPATSTHSTLHIEGGPVTLVVPHETRTNIFIVSVGLTLAAVTWPDPSKSHRTSSFTTLTSVDLTKPDNRFNDGKCDHLGRLWAGTMGKTDVPENTVPHQGSLFILGKGCATPILDKVSISNGLTWSEDNKTFYFVDTGAYTVEAFKCDINNAKISERRTVLDYRKEGIYPSFPDGMTIDTQGRLWVACFGAGKVHCIDPLKCKIVSSVELPTNSLTSVCWGGPNLDHLYVTTTTKMLTKEQLQAQPHAGAVFRVTGLGAKGRASPNCTVTLPDSPLM</sequence>
<dbReference type="GO" id="GO:0019853">
    <property type="term" value="P:L-ascorbic acid biosynthetic process"/>
    <property type="evidence" value="ECO:0007669"/>
    <property type="project" value="TreeGrafter"/>
</dbReference>
<name>A0AAE1F1Z9_PETCI</name>
<keyword evidence="10 15" id="KW-0479">Metal-binding</keyword>
<evidence type="ECO:0000256" key="4">
    <source>
        <dbReference type="ARBA" id="ARBA00001946"/>
    </source>
</evidence>
<comment type="catalytic activity">
    <reaction evidence="1">
        <text>D-glucono-1,5-lactone + H2O = D-gluconate + H(+)</text>
        <dbReference type="Rhea" id="RHEA:10440"/>
        <dbReference type="ChEBI" id="CHEBI:15377"/>
        <dbReference type="ChEBI" id="CHEBI:15378"/>
        <dbReference type="ChEBI" id="CHEBI:16217"/>
        <dbReference type="ChEBI" id="CHEBI:18391"/>
        <dbReference type="EC" id="3.1.1.17"/>
    </reaction>
</comment>
<dbReference type="PANTHER" id="PTHR10907:SF66">
    <property type="entry name" value="MIP34848P1-RELATED"/>
    <property type="match status" value="1"/>
</dbReference>
<feature type="binding site" evidence="15">
    <location>
        <position position="112"/>
    </location>
    <ligand>
        <name>substrate</name>
    </ligand>
</feature>
<evidence type="ECO:0000256" key="5">
    <source>
        <dbReference type="ARBA" id="ARBA00004496"/>
    </source>
</evidence>
<evidence type="ECO:0000256" key="3">
    <source>
        <dbReference type="ARBA" id="ARBA00001936"/>
    </source>
</evidence>
<evidence type="ECO:0000256" key="8">
    <source>
        <dbReference type="ARBA" id="ARBA00016808"/>
    </source>
</evidence>
<evidence type="ECO:0000256" key="7">
    <source>
        <dbReference type="ARBA" id="ARBA00013227"/>
    </source>
</evidence>
<dbReference type="InterPro" id="IPR013658">
    <property type="entry name" value="SGL"/>
</dbReference>
<reference evidence="17" key="1">
    <citation type="submission" date="2023-10" db="EMBL/GenBank/DDBJ databases">
        <title>Genome assemblies of two species of porcelain crab, Petrolisthes cinctipes and Petrolisthes manimaculis (Anomura: Porcellanidae).</title>
        <authorList>
            <person name="Angst P."/>
        </authorList>
    </citation>
    <scope>NUCLEOTIDE SEQUENCE</scope>
    <source>
        <strain evidence="17">PB745_01</strain>
        <tissue evidence="17">Gill</tissue>
    </source>
</reference>
<dbReference type="PRINTS" id="PR01790">
    <property type="entry name" value="SMP30FAMILY"/>
</dbReference>
<dbReference type="FunFam" id="2.120.10.30:FF:000027">
    <property type="entry name" value="Regucalcin homologue"/>
    <property type="match status" value="1"/>
</dbReference>
<keyword evidence="9" id="KW-0963">Cytoplasm</keyword>
<evidence type="ECO:0000256" key="6">
    <source>
        <dbReference type="ARBA" id="ARBA00008853"/>
    </source>
</evidence>
<evidence type="ECO:0000313" key="18">
    <source>
        <dbReference type="Proteomes" id="UP001286313"/>
    </source>
</evidence>
<dbReference type="SUPFAM" id="SSF63829">
    <property type="entry name" value="Calcium-dependent phosphotriesterase"/>
    <property type="match status" value="1"/>
</dbReference>
<evidence type="ECO:0000256" key="14">
    <source>
        <dbReference type="PIRSR" id="PIRSR605511-1"/>
    </source>
</evidence>
<organism evidence="17 18">
    <name type="scientific">Petrolisthes cinctipes</name>
    <name type="common">Flat porcelain crab</name>
    <dbReference type="NCBI Taxonomy" id="88211"/>
    <lineage>
        <taxon>Eukaryota</taxon>
        <taxon>Metazoa</taxon>
        <taxon>Ecdysozoa</taxon>
        <taxon>Arthropoda</taxon>
        <taxon>Crustacea</taxon>
        <taxon>Multicrustacea</taxon>
        <taxon>Malacostraca</taxon>
        <taxon>Eumalacostraca</taxon>
        <taxon>Eucarida</taxon>
        <taxon>Decapoda</taxon>
        <taxon>Pleocyemata</taxon>
        <taxon>Anomura</taxon>
        <taxon>Galatheoidea</taxon>
        <taxon>Porcellanidae</taxon>
        <taxon>Petrolisthes</taxon>
    </lineage>
</organism>
<feature type="active site" description="Proton donor/acceptor" evidence="14">
    <location>
        <position position="215"/>
    </location>
</feature>
<dbReference type="Proteomes" id="UP001286313">
    <property type="component" value="Unassembled WGS sequence"/>
</dbReference>
<dbReference type="Gene3D" id="2.120.10.30">
    <property type="entry name" value="TolB, C-terminal domain"/>
    <property type="match status" value="1"/>
</dbReference>
<feature type="binding site" evidence="15">
    <location>
        <position position="17"/>
    </location>
    <ligand>
        <name>a divalent metal cation</name>
        <dbReference type="ChEBI" id="CHEBI:60240"/>
    </ligand>
</feature>
<evidence type="ECO:0000256" key="9">
    <source>
        <dbReference type="ARBA" id="ARBA00022490"/>
    </source>
</evidence>
<feature type="binding site" evidence="15">
    <location>
        <position position="110"/>
    </location>
    <ligand>
        <name>substrate</name>
    </ligand>
</feature>
<dbReference type="GO" id="GO:0005737">
    <property type="term" value="C:cytoplasm"/>
    <property type="evidence" value="ECO:0007669"/>
    <property type="project" value="UniProtKB-SubCell"/>
</dbReference>
<evidence type="ECO:0000256" key="11">
    <source>
        <dbReference type="ARBA" id="ARBA00022801"/>
    </source>
</evidence>
<dbReference type="PANTHER" id="PTHR10907">
    <property type="entry name" value="REGUCALCIN"/>
    <property type="match status" value="1"/>
</dbReference>
<comment type="caution">
    <text evidence="17">The sequence shown here is derived from an EMBL/GenBank/DDBJ whole genome shotgun (WGS) entry which is preliminary data.</text>
</comment>
<keyword evidence="15" id="KW-0862">Zinc</keyword>
<evidence type="ECO:0000256" key="1">
    <source>
        <dbReference type="ARBA" id="ARBA00001589"/>
    </source>
</evidence>
<gene>
    <name evidence="17" type="ORF">Pcinc_028874</name>
</gene>
<comment type="subcellular location">
    <subcellularLocation>
        <location evidence="5">Cytoplasm</location>
    </subcellularLocation>
</comment>
<protein>
    <recommendedName>
        <fullName evidence="8">Regucalcin</fullName>
        <ecNumber evidence="7">3.1.1.17</ecNumber>
    </recommendedName>
    <alternativeName>
        <fullName evidence="13">Gluconolactonase</fullName>
    </alternativeName>
</protein>
<comment type="cofactor">
    <cofactor evidence="15">
        <name>Zn(2+)</name>
        <dbReference type="ChEBI" id="CHEBI:29105"/>
    </cofactor>
    <text evidence="15">Binds 1 divalent metal cation per subunit.</text>
</comment>
<evidence type="ECO:0000256" key="13">
    <source>
        <dbReference type="ARBA" id="ARBA00032464"/>
    </source>
</evidence>
<dbReference type="Pfam" id="PF08450">
    <property type="entry name" value="SGL"/>
    <property type="match status" value="1"/>
</dbReference>
<dbReference type="GO" id="GO:0005509">
    <property type="term" value="F:calcium ion binding"/>
    <property type="evidence" value="ECO:0007669"/>
    <property type="project" value="TreeGrafter"/>
</dbReference>
<dbReference type="EC" id="3.1.1.17" evidence="7"/>
<dbReference type="GO" id="GO:0004341">
    <property type="term" value="F:gluconolactonase activity"/>
    <property type="evidence" value="ECO:0007669"/>
    <property type="project" value="UniProtKB-EC"/>
</dbReference>
<dbReference type="InterPro" id="IPR005511">
    <property type="entry name" value="SMP-30"/>
</dbReference>